<protein>
    <recommendedName>
        <fullName evidence="1">Heterokaryon incompatibility domain-containing protein</fullName>
    </recommendedName>
</protein>
<dbReference type="PANTHER" id="PTHR24148">
    <property type="entry name" value="ANKYRIN REPEAT DOMAIN-CONTAINING PROTEIN 39 HOMOLOG-RELATED"/>
    <property type="match status" value="1"/>
</dbReference>
<sequence length="601" mass="67976">MSHPRTAFRHSALESNVHIRLLKVSPDLCDGLISMSLTHVLLETESYNCLSYVWGETASDHEVLINGNVFRVRRNLHDFLERSRTLCPHEYLWVDAIAINQSDVRERNAQVERMGEIYKDAGKVFMWLGVSAGVDSVVSLVRDMATVYKSVMTLRAAALDQWSDHLEPAPGPLAPWSNCFWAACRLRLSQLYVQVDPDRHTLAARLICILIKEHVVASPDRFKESFTAIVSCEYISRVWVCQEVAYARNPWLVTSGSSLSFLDFMYVFGFGVDDTKDSLAAHNSVVDAAGRLLAGCEMGSLFSLRRSLEDKTKHNEKLQSLVSFYAYRDRKLGCKIPRDRIYAIRGLIDLGTRLSVDYQTDEVALFWKAADNFTKSYGDSDGSYEILSLLHYLLEIDVCRLGAQAGVYLFNFGGNDPDTRASLFRGNAWSIFVSCRLWSDKHRQLKFVLNEQQQQYELDSATTGVGAMSTAPVLIWLDRYEWDIRPVKPTDRLLIRALAASSQSANPTENSLNLLDDERSGRLLAAKLPRKLVAEMIQEPKGWHIPPVARHASGNTADTSWKNFDDAVDAECNNIVGTQPNADERELLDGLRSIEWNYWDE</sequence>
<dbReference type="GeneID" id="28730995"/>
<dbReference type="VEuPathDB" id="FungiDB:AB675_1035"/>
<reference evidence="2 3" key="1">
    <citation type="submission" date="2015-06" db="EMBL/GenBank/DDBJ databases">
        <title>Draft genome of the ant-associated black yeast Phialophora attae CBS 131958.</title>
        <authorList>
            <person name="Moreno L.F."/>
            <person name="Stielow B.J."/>
            <person name="de Hoog S."/>
            <person name="Vicente V.A."/>
            <person name="Weiss V.A."/>
            <person name="de Vries M."/>
            <person name="Cruz L.M."/>
            <person name="Souza E.M."/>
        </authorList>
    </citation>
    <scope>NUCLEOTIDE SEQUENCE [LARGE SCALE GENOMIC DNA]</scope>
    <source>
        <strain evidence="2 3">CBS 131958</strain>
    </source>
</reference>
<evidence type="ECO:0000313" key="2">
    <source>
        <dbReference type="EMBL" id="KPI38046.1"/>
    </source>
</evidence>
<dbReference type="AlphaFoldDB" id="A0A0N1H875"/>
<evidence type="ECO:0000259" key="1">
    <source>
        <dbReference type="Pfam" id="PF06985"/>
    </source>
</evidence>
<dbReference type="Pfam" id="PF06985">
    <property type="entry name" value="HET"/>
    <property type="match status" value="1"/>
</dbReference>
<organism evidence="2 3">
    <name type="scientific">Cyphellophora attinorum</name>
    <dbReference type="NCBI Taxonomy" id="1664694"/>
    <lineage>
        <taxon>Eukaryota</taxon>
        <taxon>Fungi</taxon>
        <taxon>Dikarya</taxon>
        <taxon>Ascomycota</taxon>
        <taxon>Pezizomycotina</taxon>
        <taxon>Eurotiomycetes</taxon>
        <taxon>Chaetothyriomycetidae</taxon>
        <taxon>Chaetothyriales</taxon>
        <taxon>Cyphellophoraceae</taxon>
        <taxon>Cyphellophora</taxon>
    </lineage>
</organism>
<dbReference type="STRING" id="1664694.A0A0N1H875"/>
<dbReference type="InterPro" id="IPR010730">
    <property type="entry name" value="HET"/>
</dbReference>
<dbReference type="InterPro" id="IPR052895">
    <property type="entry name" value="HetReg/Transcr_Mod"/>
</dbReference>
<feature type="domain" description="Heterokaryon incompatibility" evidence="1">
    <location>
        <begin position="47"/>
        <end position="243"/>
    </location>
</feature>
<keyword evidence="3" id="KW-1185">Reference proteome</keyword>
<dbReference type="PANTHER" id="PTHR24148:SF73">
    <property type="entry name" value="HET DOMAIN PROTEIN (AFU_ORTHOLOGUE AFUA_8G01020)"/>
    <property type="match status" value="1"/>
</dbReference>
<dbReference type="RefSeq" id="XP_017998009.1">
    <property type="nucleotide sequence ID" value="XM_018139126.1"/>
</dbReference>
<dbReference type="OrthoDB" id="2157530at2759"/>
<accession>A0A0N1H875</accession>
<proteinExistence type="predicted"/>
<gene>
    <name evidence="2" type="ORF">AB675_1035</name>
</gene>
<dbReference type="EMBL" id="LFJN01000020">
    <property type="protein sequence ID" value="KPI38046.1"/>
    <property type="molecule type" value="Genomic_DNA"/>
</dbReference>
<comment type="caution">
    <text evidence="2">The sequence shown here is derived from an EMBL/GenBank/DDBJ whole genome shotgun (WGS) entry which is preliminary data.</text>
</comment>
<evidence type="ECO:0000313" key="3">
    <source>
        <dbReference type="Proteomes" id="UP000038010"/>
    </source>
</evidence>
<dbReference type="Proteomes" id="UP000038010">
    <property type="component" value="Unassembled WGS sequence"/>
</dbReference>
<name>A0A0N1H875_9EURO</name>